<evidence type="ECO:0000256" key="6">
    <source>
        <dbReference type="ARBA" id="ARBA00023315"/>
    </source>
</evidence>
<dbReference type="PANTHER" id="PTHR30606:SF10">
    <property type="entry name" value="PHOSPHATIDYLINOSITOL MANNOSIDE ACYLTRANSFERASE"/>
    <property type="match status" value="1"/>
</dbReference>
<organism evidence="7 8">
    <name type="scientific">Luminiphilus syltensis NOR5-1B</name>
    <dbReference type="NCBI Taxonomy" id="565045"/>
    <lineage>
        <taxon>Bacteria</taxon>
        <taxon>Pseudomonadati</taxon>
        <taxon>Pseudomonadota</taxon>
        <taxon>Gammaproteobacteria</taxon>
        <taxon>Cellvibrionales</taxon>
        <taxon>Halieaceae</taxon>
        <taxon>Luminiphilus</taxon>
    </lineage>
</organism>
<evidence type="ECO:0000256" key="1">
    <source>
        <dbReference type="ARBA" id="ARBA00004533"/>
    </source>
</evidence>
<evidence type="ECO:0000256" key="2">
    <source>
        <dbReference type="ARBA" id="ARBA00022475"/>
    </source>
</evidence>
<sequence>MTSQSESESESESPSAPLRDRAALLLTKWALHLLARLPLETARGLGRRLGQFNHWLDGRPRRVAERNIRLAYPELDASARAALVKSAMMETGALVSEMGHVWVRPWAFTESLIRSVEGLEYLQEAQEQKRGVIILGPHLGNWEVLGLHLATVGETVALYEPPQIAALGTLIREARERSGSQLVPTTPRGIAAITRSVKRGAISGILPDQVPTDPSGGLNVPFMGVTCATTSLGCSLIRRSGAVALMGVALRVPGGFKIRYVKPDPSIYSEDLAVSLTTMNREVEKLLRGWDAQYQWQYKRFRTRPHEGTDHYLHLMRR</sequence>
<keyword evidence="5" id="KW-0472">Membrane</keyword>
<evidence type="ECO:0000313" key="8">
    <source>
        <dbReference type="Proteomes" id="UP000004699"/>
    </source>
</evidence>
<keyword evidence="2" id="KW-1003">Cell membrane</keyword>
<dbReference type="Pfam" id="PF03279">
    <property type="entry name" value="Lip_A_acyltrans"/>
    <property type="match status" value="1"/>
</dbReference>
<dbReference type="HOGENOM" id="CLU_049421_0_0_6"/>
<dbReference type="AlphaFoldDB" id="B8KUF5"/>
<dbReference type="Proteomes" id="UP000004699">
    <property type="component" value="Unassembled WGS sequence"/>
</dbReference>
<dbReference type="PANTHER" id="PTHR30606">
    <property type="entry name" value="LIPID A BIOSYNTHESIS LAUROYL ACYLTRANSFERASE"/>
    <property type="match status" value="1"/>
</dbReference>
<dbReference type="eggNOG" id="COG1560">
    <property type="taxonomic scope" value="Bacteria"/>
</dbReference>
<keyword evidence="8" id="KW-1185">Reference proteome</keyword>
<evidence type="ECO:0000256" key="4">
    <source>
        <dbReference type="ARBA" id="ARBA00022679"/>
    </source>
</evidence>
<evidence type="ECO:0000256" key="3">
    <source>
        <dbReference type="ARBA" id="ARBA00022519"/>
    </source>
</evidence>
<evidence type="ECO:0000313" key="7">
    <source>
        <dbReference type="EMBL" id="EED36783.1"/>
    </source>
</evidence>
<keyword evidence="6 7" id="KW-0012">Acyltransferase</keyword>
<dbReference type="GO" id="GO:0016746">
    <property type="term" value="F:acyltransferase activity"/>
    <property type="evidence" value="ECO:0007669"/>
    <property type="project" value="UniProtKB-KW"/>
</dbReference>
<protein>
    <submittedName>
        <fullName evidence="7">Lipid A biosynthesis lauroyl acyltransferase</fullName>
    </submittedName>
</protein>
<dbReference type="GO" id="GO:0009247">
    <property type="term" value="P:glycolipid biosynthetic process"/>
    <property type="evidence" value="ECO:0007669"/>
    <property type="project" value="UniProtKB-ARBA"/>
</dbReference>
<dbReference type="InterPro" id="IPR004960">
    <property type="entry name" value="LipA_acyltrans"/>
</dbReference>
<gene>
    <name evidence="7" type="ORF">NOR51B_2736</name>
</gene>
<name>B8KUF5_9GAMM</name>
<dbReference type="EMBL" id="DS999411">
    <property type="protein sequence ID" value="EED36783.1"/>
    <property type="molecule type" value="Genomic_DNA"/>
</dbReference>
<dbReference type="CDD" id="cd07984">
    <property type="entry name" value="LPLAT_LABLAT-like"/>
    <property type="match status" value="1"/>
</dbReference>
<dbReference type="STRING" id="565045.NOR51B_2736"/>
<dbReference type="PIRSF" id="PIRSF026649">
    <property type="entry name" value="MsbB"/>
    <property type="match status" value="1"/>
</dbReference>
<reference evidence="8" key="1">
    <citation type="journal article" date="2013" name="BMC Microbiol.">
        <title>Taxonomy and evolution of bacteriochlorophyll a-containing members of the OM60/NOR5 clade of marine gammaproteobacteria: description of Luminiphilus syltensis gen. nov., sp. nov., reclassification of Haliea rubra as Pseudohaliea rubra gen. nov., comb. nov., and emendation of Chromatocurvus halotolerans.</title>
        <authorList>
            <person name="Spring S."/>
            <person name="Riedel T."/>
            <person name="Sproer C."/>
            <person name="Yan S."/>
            <person name="Harder J."/>
            <person name="Fuchs B.M."/>
        </authorList>
    </citation>
    <scope>NUCLEOTIDE SEQUENCE [LARGE SCALE GENOMIC DNA]</scope>
    <source>
        <strain evidence="8">NOR51-B</strain>
    </source>
</reference>
<proteinExistence type="predicted"/>
<accession>B8KUF5</accession>
<keyword evidence="4 7" id="KW-0808">Transferase</keyword>
<dbReference type="RefSeq" id="WP_009021525.1">
    <property type="nucleotide sequence ID" value="NZ_DS999411.1"/>
</dbReference>
<evidence type="ECO:0000256" key="5">
    <source>
        <dbReference type="ARBA" id="ARBA00023136"/>
    </source>
</evidence>
<keyword evidence="3" id="KW-0997">Cell inner membrane</keyword>
<comment type="subcellular location">
    <subcellularLocation>
        <location evidence="1">Cell inner membrane</location>
    </subcellularLocation>
</comment>
<dbReference type="GO" id="GO:0005886">
    <property type="term" value="C:plasma membrane"/>
    <property type="evidence" value="ECO:0007669"/>
    <property type="project" value="UniProtKB-SubCell"/>
</dbReference>